<dbReference type="Proteomes" id="UP000815325">
    <property type="component" value="Unassembled WGS sequence"/>
</dbReference>
<reference evidence="1" key="1">
    <citation type="submission" date="2017-08" db="EMBL/GenBank/DDBJ databases">
        <authorList>
            <person name="Polle J.E."/>
            <person name="Barry K."/>
            <person name="Cushman J."/>
            <person name="Schmutz J."/>
            <person name="Tran D."/>
            <person name="Hathwaick L.T."/>
            <person name="Yim W.C."/>
            <person name="Jenkins J."/>
            <person name="Mckie-Krisberg Z.M."/>
            <person name="Prochnik S."/>
            <person name="Lindquist E."/>
            <person name="Dockter R.B."/>
            <person name="Adam C."/>
            <person name="Molina H."/>
            <person name="Bunkerborg J."/>
            <person name="Jin E."/>
            <person name="Buchheim M."/>
            <person name="Magnuson J."/>
        </authorList>
    </citation>
    <scope>NUCLEOTIDE SEQUENCE</scope>
    <source>
        <strain evidence="1">CCAP 19/18</strain>
    </source>
</reference>
<evidence type="ECO:0000313" key="2">
    <source>
        <dbReference type="Proteomes" id="UP000815325"/>
    </source>
</evidence>
<dbReference type="EMBL" id="MU069447">
    <property type="protein sequence ID" value="KAF5843148.1"/>
    <property type="molecule type" value="Genomic_DNA"/>
</dbReference>
<comment type="caution">
    <text evidence="1">The sequence shown here is derived from an EMBL/GenBank/DDBJ whole genome shotgun (WGS) entry which is preliminary data.</text>
</comment>
<evidence type="ECO:0008006" key="3">
    <source>
        <dbReference type="Google" id="ProtNLM"/>
    </source>
</evidence>
<protein>
    <recommendedName>
        <fullName evidence="3">Encoded protein</fullName>
    </recommendedName>
</protein>
<gene>
    <name evidence="1" type="ORF">DUNSADRAFT_1575</name>
</gene>
<accession>A0ABQ7H8I6</accession>
<name>A0ABQ7H8I6_DUNSA</name>
<evidence type="ECO:0000313" key="1">
    <source>
        <dbReference type="EMBL" id="KAF5843148.1"/>
    </source>
</evidence>
<keyword evidence="2" id="KW-1185">Reference proteome</keyword>
<organism evidence="1 2">
    <name type="scientific">Dunaliella salina</name>
    <name type="common">Green alga</name>
    <name type="synonym">Protococcus salinus</name>
    <dbReference type="NCBI Taxonomy" id="3046"/>
    <lineage>
        <taxon>Eukaryota</taxon>
        <taxon>Viridiplantae</taxon>
        <taxon>Chlorophyta</taxon>
        <taxon>core chlorophytes</taxon>
        <taxon>Chlorophyceae</taxon>
        <taxon>CS clade</taxon>
        <taxon>Chlamydomonadales</taxon>
        <taxon>Dunaliellaceae</taxon>
        <taxon>Dunaliella</taxon>
    </lineage>
</organism>
<sequence length="127" mass="13898">MHTIPSKALHNANAAIQTAAQCAVILTVHSLRCHLNRYTMHNAMAPLPIAQCLPKPGSSLLGRRASGLTITPHAGNAPGMHCRSLQQSCHQHLFQNNVVAARSLLSQRPARLKSPWMGNRQPCYRSH</sequence>
<proteinExistence type="predicted"/>